<evidence type="ECO:0000313" key="2">
    <source>
        <dbReference type="Proteomes" id="UP001293254"/>
    </source>
</evidence>
<evidence type="ECO:0000313" key="1">
    <source>
        <dbReference type="EMBL" id="KAK4412176.1"/>
    </source>
</evidence>
<organism evidence="1 2">
    <name type="scientific">Sesamum alatum</name>
    <dbReference type="NCBI Taxonomy" id="300844"/>
    <lineage>
        <taxon>Eukaryota</taxon>
        <taxon>Viridiplantae</taxon>
        <taxon>Streptophyta</taxon>
        <taxon>Embryophyta</taxon>
        <taxon>Tracheophyta</taxon>
        <taxon>Spermatophyta</taxon>
        <taxon>Magnoliopsida</taxon>
        <taxon>eudicotyledons</taxon>
        <taxon>Gunneridae</taxon>
        <taxon>Pentapetalae</taxon>
        <taxon>asterids</taxon>
        <taxon>lamiids</taxon>
        <taxon>Lamiales</taxon>
        <taxon>Pedaliaceae</taxon>
        <taxon>Sesamum</taxon>
    </lineage>
</organism>
<name>A0AAE2C7S8_9LAMI</name>
<reference evidence="1" key="1">
    <citation type="submission" date="2020-06" db="EMBL/GenBank/DDBJ databases">
        <authorList>
            <person name="Li T."/>
            <person name="Hu X."/>
            <person name="Zhang T."/>
            <person name="Song X."/>
            <person name="Zhang H."/>
            <person name="Dai N."/>
            <person name="Sheng W."/>
            <person name="Hou X."/>
            <person name="Wei L."/>
        </authorList>
    </citation>
    <scope>NUCLEOTIDE SEQUENCE</scope>
    <source>
        <strain evidence="1">3651</strain>
        <tissue evidence="1">Leaf</tissue>
    </source>
</reference>
<proteinExistence type="predicted"/>
<keyword evidence="2" id="KW-1185">Reference proteome</keyword>
<reference evidence="1" key="2">
    <citation type="journal article" date="2024" name="Plant">
        <title>Genomic evolution and insights into agronomic trait innovations of Sesamum species.</title>
        <authorList>
            <person name="Miao H."/>
            <person name="Wang L."/>
            <person name="Qu L."/>
            <person name="Liu H."/>
            <person name="Sun Y."/>
            <person name="Le M."/>
            <person name="Wang Q."/>
            <person name="Wei S."/>
            <person name="Zheng Y."/>
            <person name="Lin W."/>
            <person name="Duan Y."/>
            <person name="Cao H."/>
            <person name="Xiong S."/>
            <person name="Wang X."/>
            <person name="Wei L."/>
            <person name="Li C."/>
            <person name="Ma Q."/>
            <person name="Ju M."/>
            <person name="Zhao R."/>
            <person name="Li G."/>
            <person name="Mu C."/>
            <person name="Tian Q."/>
            <person name="Mei H."/>
            <person name="Zhang T."/>
            <person name="Gao T."/>
            <person name="Zhang H."/>
        </authorList>
    </citation>
    <scope>NUCLEOTIDE SEQUENCE</scope>
    <source>
        <strain evidence="1">3651</strain>
    </source>
</reference>
<comment type="caution">
    <text evidence="1">The sequence shown here is derived from an EMBL/GenBank/DDBJ whole genome shotgun (WGS) entry which is preliminary data.</text>
</comment>
<dbReference type="Proteomes" id="UP001293254">
    <property type="component" value="Unassembled WGS sequence"/>
</dbReference>
<dbReference type="EMBL" id="JACGWO010000020">
    <property type="protein sequence ID" value="KAK4412176.1"/>
    <property type="molecule type" value="Genomic_DNA"/>
</dbReference>
<sequence>MNPVYSPWQRTQDFISRLAREQNWGSQSRRVSFRLLLSLMDSSPLHPLLLRMLLPLERRNELRLDSKWTHSVGLGLVPLMIISRGLCRAFDGSVEVGIGPVGGLSRGRGKQAKLATDRRGKSLVTEVDYRTGVGKNLAKGTTFLIPLQAQGIRFSFTLGETENSISGEALVVAGGGGKAFSGPVNGES</sequence>
<accession>A0AAE2C7S8</accession>
<protein>
    <submittedName>
        <fullName evidence="1">Mitochondrial protein</fullName>
    </submittedName>
</protein>
<dbReference type="AlphaFoldDB" id="A0AAE2C7S8"/>
<gene>
    <name evidence="1" type="ORF">Salat_2968500</name>
</gene>